<dbReference type="Gene3D" id="1.20.120.330">
    <property type="entry name" value="Nucleotidyltransferases domain 2"/>
    <property type="match status" value="1"/>
</dbReference>
<dbReference type="RefSeq" id="XP_019851646.1">
    <property type="nucleotide sequence ID" value="XM_019996087.1"/>
</dbReference>
<dbReference type="SUPFAM" id="SSF55874">
    <property type="entry name" value="ATPase domain of HSP90 chaperone/DNA topoisomerase II/histidine kinase"/>
    <property type="match status" value="3"/>
</dbReference>
<dbReference type="PANTHER" id="PTHR46919:SF2">
    <property type="entry name" value="SACSIN"/>
    <property type="match status" value="1"/>
</dbReference>
<keyword evidence="4" id="KW-1185">Reference proteome</keyword>
<dbReference type="InterPro" id="IPR036869">
    <property type="entry name" value="J_dom_sf"/>
</dbReference>
<reference evidence="4" key="1">
    <citation type="journal article" date="2010" name="Nature">
        <title>The Amphimedon queenslandica genome and the evolution of animal complexity.</title>
        <authorList>
            <person name="Srivastava M."/>
            <person name="Simakov O."/>
            <person name="Chapman J."/>
            <person name="Fahey B."/>
            <person name="Gauthier M.E."/>
            <person name="Mitros T."/>
            <person name="Richards G.S."/>
            <person name="Conaco C."/>
            <person name="Dacre M."/>
            <person name="Hellsten U."/>
            <person name="Larroux C."/>
            <person name="Putnam N.H."/>
            <person name="Stanke M."/>
            <person name="Adamska M."/>
            <person name="Darling A."/>
            <person name="Degnan S.M."/>
            <person name="Oakley T.H."/>
            <person name="Plachetzki D.C."/>
            <person name="Zhai Y."/>
            <person name="Adamski M."/>
            <person name="Calcino A."/>
            <person name="Cummins S.F."/>
            <person name="Goodstein D.M."/>
            <person name="Harris C."/>
            <person name="Jackson D.J."/>
            <person name="Leys S.P."/>
            <person name="Shu S."/>
            <person name="Woodcroft B.J."/>
            <person name="Vervoort M."/>
            <person name="Kosik K.S."/>
            <person name="Manning G."/>
            <person name="Degnan B.M."/>
            <person name="Rokhsar D.S."/>
        </authorList>
    </citation>
    <scope>NUCLEOTIDE SEQUENCE [LARGE SCALE GENOMIC DNA]</scope>
</reference>
<evidence type="ECO:0000259" key="2">
    <source>
        <dbReference type="PROSITE" id="PS50910"/>
    </source>
</evidence>
<sequence>MKRRSSASFAGSGNSSNKRRDTGSSLGLRGEDFGQRVPPIYDIIKNILQEYPSGQIFKEVIQNADDARATEVKFYLDYRNLETLPISLLQSQSGVSARDQEELSKQFTGPALLSYNNAPFREEDWEGIQTTYQSVKANSPNKVGKFGIGFNSVYHITDLPVIISEDTCVFLEPQLLVWNSKSGQRYSLEDLNDHCPEAVAPFTGIGGFSSGLSNFKGKTIFRFPLRNKPSKIWSEIYDISKLESLLSSLKQEAKYLLLFLRSVCSIEVLKINARGAISSIFNVSISQEHRSLHIQNQQKILRAIEDLTSKTSSLTLYGQMHIESSHFKVAVKDNETRSHIKHEFLVVHQVGSNNQKVWQLAEKQNVLPWVGVAVELVGVAVELNDLIMSFGRIFCVLPLPVEDRSPFYVHVNGTFAISSNRRSIKWEAQERRHDEQAMWNKMLVEDCLPFCYFKLISKLMDMKSPEVYNYWPDIGKVSGTQWSGLLKPFYNFLFDHKKIVHTQLDGGKWINISEAVFANHDVSKAVIDALLKCNVNLVILSGNCIKAIKNYYTGAKTDLSPAIARLHLKHYETAYIHVTRKDKLDILRYCLVDNNHADLVGLWLLPMADGSFQEFKRVAIESSFLCSSDYPSSLLPGVESKLVKMYDEDQKLHTSLYTIALYGQTQLVLLNEMGVSTLLAECNTRSWSQDQLQHFWEWLNKRNLSHFKNKKILPVKLPSGRTNILELKRQAGVVYIPQFLFGSNELIVASLKKCGMKFADAREFPYLSHSQLSQYIYQFDPNGILDAIELFTFSSINFLRTEALALQQFFNSSSFYDLNKLSTFSEMPLFEVLQYSDSTRYSLNSIKSYTNHVIAMSGRYDFKTDLIEDDPFIIDTYSHNDVQLLKALCNANVLCFMSETDYLLKIAFQQIKSGKFHNVVPFMLSVLDNFSSPRYKQQLTGALKDLPFIKTKLSGAFKSPCYLFDPENELLLKLFNGEDKFPGAEFKPYLPILRECGLKSSVSASEIFQIVNSICLQSTDGIAKTSSILYSKAMAVLQYLSSFPYLLRQKVSANSDSLLVALRRLNAKSCWLPVASKHPDEYPSCLEWRGSQYQFCLASAKSIGNPLMLVSEDLASSHLPLIAGSQAFFVEGVPTQLVEQLGRSQALIKAIASHFNEVIKNEHRIRKDLLLKISVETYTYLQENREFCSANTFAAIDNWVFIKNKFLHPQQIAIEANPTFEANLEPFVYVLPSNLSGFADIFSLLGVNHQVTPQQIFNVLQSIKYAPRNQINAAKAWAIVTAILEWLAEDTDRMGDGDVLVPVESKSSFPNLIPVQEVAYTNNEVLCNIANASGEEYHLIHPKVSHLSAELGITPLSDQLNITEDIFDDAGQHEPITTRLRNILKEYKDGLTIIKEMIQNADDAGATEVNILYDNRTHSTQNLIFKGMADSHGPALIVHNNGSFTKEDFENITKLAGATKANQPLKIGKFGIGFCSVYHITDVPSFVSGEWLYIFDPTLKYLKGIVINESRPGKKMKYQSKIFAKSQDLTPYEGLFGFKSSSDYEGTMFRFPFRTSASQISSTIYNEHLVEDIKRDLIECGSKLLLFLQHVKQITFSSLKGKKKIIEVSIDASNSSNDDIHKVVIKSPHNKSSTEHWLIASQEEQWRHQNIIKPAVASIACQFDRINSSCYKCKEIEGNAFCFLPLALPSTGLPVHVSANFAVMSNRSGIWTEASSGIVTDSREQWNKNLMEITIPEAYCKLLQKLQAMHCSGTLLDYDFHMLWPLATNLHMKYPWDFLVTGLIKLLSEKELFYSASLNKWQTLEQSYFIPSSLFSIVGRYSFPEEALHILQLPVVSLPPNHMQQLMKFSTSLSVLDEDNFTSFFLSNIASFNAHIQIRNKVIFCMLLAIAMSQQINSNEYENVKTQIKLIPCIPCSPNGINLKVANQLIDPVVFKDIFDPEDAMFPLSSFCQNNLVCNMLVEFGMMSEKLSIHIIIRSAKTIEPIIVTDKSKAMKRVKAILQNITSPVPDELKKMRFLPVLPKPQHYFIHWKGEGHVLLSPYGLICNSRSTARGTALIVGSQRAILNTNSVSDGGCGTIGQRVIKLLEIATKPSFDEVLKHLNTLIRSFKPSAPRGHYEIINEMCREIYTFFDELLDNPLLHESLSKYYNKPFIWTGKTFVCPWDVAINWNYHDGPYLYKLPSMLSEKDKLLKCFNIKTTFNYDDILVAFEAMYKDFASCKILKRNQNIALSMISELNSMTINSSQVSNYKGDIILIDDSYTLRHVSQLSFNDSPWLPPDNESFYVHNKLTREVALTLGVKPTCSRFLNKFAPQSQQSFAGVPFGQKEELTRRIRNILQEYPLDATFLKELLQNADDTKATKIRVILDKRQHKKKKVPSEEWGKELQGPALLVWNDKEFSDADLEGIQKLGLGSKRDDDESIGQFGIGFNVVYHLTDCPSFITRGNTLCVFDPHCKYVPEADHSCPGRQYNIDDNFLKGMSDLKFSFLRVSSSNIHLPDNLTTGTLFRFPLRTQSGFQSTELLDKTAFKKHISVNEMEEKLTEWVNEIEDALLFLNHIKQFSFYIIDNKHSSLKLSYEVNISQEDQKQREAFHQKLLSFRSSKEPFIVTYQVQLSIVKPYIKKTKRWLIQNGVGNISKSPEEQLSLDRVQPKYGIAAPLDGNTHIQGRVFCFLPLPVFTNLPVHVNGQFALHNNRRSLWNGDREDNKIKWNRFILQAIAYCYALLLDKARAYFISEAKTYSLRDASSIINSYYDLFPLFDKGGDSEKLEGDWHTLALNVVQHLYDCNTSVLAVQVQASQSKVKVEWCPLKSDNGFTQVYFQPEYVKSIIPVVSRIRMLVTCAPHCIYQTFKKVFDPPIVSPLSVFSFYTNFSSLILTSGAPVKLQESPFQTIQCFQEFLKYILCHSSEFPKSPHGYPLLLTSDDILRNFNQNDQVLFSSYFSLFSKSKDRFLHPELFNLSLSPYYFLSIDSGNLFSQVSKILEDNLPSKLKGDEAPSNVIDARTLKKLWDCITSDDYFIVYRNEIVQEWALLPARNNKLYSTASGVLPIVEPDMFDHAFNVLKDLNVPILKSEGYPQGIFDYCPSMTQCNYILDVIFHVCRKNEQYFTQKVTTLNDLQIKSLMSYLNKTSFHNDKKILDKILCLPLFKSINETVTKLLKRYVYLWPDPQFPVEAYDKWAPIDRIVFLERNGSWKWLCQNNFSLLGQELSPTEVYCDIIFPVFYKLDFEERLCHMEYIRKYLFPNLKHALQMTGEQSEQAIKFVNCAKKLPFLVSHSNDNKLYPVNHFVDHTMKIFNFFSDRFHFLVEEYRKKEWLDFLRFIGLRIKVTPEEFVEFCDEVSKSHCKDTSNVLVEYLFSTKATDIHKSPTLLSTICRIPFVCTADLSPLLWIAPSPNNTGFTCFNGAVSYDELNASLLWTVRPVIQLPSCCMSVAENNVLNQLRVVSKPSVTDVFKNIENISRSRLADFELMSTYTVSRTIGSASVVEVIKDNITFIHNHDSSLLEELSLVPFIPVSAEPNDGFEVSKPVLVNSMQVVMTINSSGSEKSTRFCPYINILPLSLHHLWPALSEAGVTYRVELKHIQYMLERLHQQCKDINNPNDKELVRNAMQALSDLLKDVTQETEKILKPLYLPTFDDQLVLSTKLVYRDRKVYYNHESPWNFSESQFKLFSIPLLRADDVSEKDLCCKLPRKLSPKRLSSVSHDKLESGIISQSHSKICERLEYLIKLCSASVYCDGLTKIFLKVSSDLSKPNAALIVNFIKNLQCKTVINFIACVTINSIKVGAIKAKFLFICDEDENYTFYSSDEINTIDMTLRRGLAHELCNVLARVVGNEAIKLNEIMYELLEVQSEEDFKSIMKLHNQDVNIDREYLISADDSMPKPGQPMARYWRSFLDHNVNNIFRPQEWVGYEKSDDNFIWAIILHQVEQEDVDNHFLRKYAIQIDNEDEIHEEIVSILCLYKLVRREASVAPNHHQEIVLRSGIQTRSSRARVETENDDLNSLRRKICEQLRLLWSLPDAERRRGVRRLYLQYHPDKAEPSKVSIYEEAFKFLKCQINRLENNLPLLDPDITESSQHTETSFGSHWESNFNQWDRSARNRRYGHGGGFQPQVDKIEAKRWMRQAKSDLRAMKGLLSLSIEEVSSQLIFMAHQVMEKALKAGMYALLGLNEVYLKRHELIVHARALSSCEGSLSELNNLVSNMEQYYLDTRYPNRHTRPSAPVDKYSLHQASDIAKRAEKVYHLIYVLVQ</sequence>
<dbReference type="KEGG" id="aqu:100635608"/>
<dbReference type="PROSITE" id="PS50910">
    <property type="entry name" value="HEPN"/>
    <property type="match status" value="1"/>
</dbReference>
<dbReference type="Pfam" id="PF05168">
    <property type="entry name" value="HEPN"/>
    <property type="match status" value="1"/>
</dbReference>
<dbReference type="PANTHER" id="PTHR46919">
    <property type="entry name" value="ZINC FINGER, C3HC4 TYPE (RING FINGER) FAMILY PROTEIN"/>
    <property type="match status" value="1"/>
</dbReference>
<name>A0AAN0J4G9_AMPQE</name>
<dbReference type="Pfam" id="PF25794">
    <property type="entry name" value="SACS"/>
    <property type="match status" value="3"/>
</dbReference>
<dbReference type="InterPro" id="IPR007842">
    <property type="entry name" value="HEPN_dom"/>
</dbReference>
<dbReference type="SUPFAM" id="SSF81593">
    <property type="entry name" value="Nucleotidyltransferase substrate binding subunit/domain"/>
    <property type="match status" value="1"/>
</dbReference>
<evidence type="ECO:0000313" key="3">
    <source>
        <dbReference type="EnsemblMetazoa" id="XP_019851646.1"/>
    </source>
</evidence>
<dbReference type="Gene3D" id="1.10.287.110">
    <property type="entry name" value="DnaJ domain"/>
    <property type="match status" value="1"/>
</dbReference>
<feature type="compositionally biased region" description="Low complexity" evidence="1">
    <location>
        <begin position="1"/>
        <end position="16"/>
    </location>
</feature>
<organism evidence="3 4">
    <name type="scientific">Amphimedon queenslandica</name>
    <name type="common">Sponge</name>
    <dbReference type="NCBI Taxonomy" id="400682"/>
    <lineage>
        <taxon>Eukaryota</taxon>
        <taxon>Metazoa</taxon>
        <taxon>Porifera</taxon>
        <taxon>Demospongiae</taxon>
        <taxon>Heteroscleromorpha</taxon>
        <taxon>Haplosclerida</taxon>
        <taxon>Niphatidae</taxon>
        <taxon>Amphimedon</taxon>
    </lineage>
</organism>
<dbReference type="Gene3D" id="3.30.565.10">
    <property type="entry name" value="Histidine kinase-like ATPase, C-terminal domain"/>
    <property type="match status" value="1"/>
</dbReference>
<dbReference type="Proteomes" id="UP000007879">
    <property type="component" value="Unassembled WGS sequence"/>
</dbReference>
<protein>
    <recommendedName>
        <fullName evidence="2">HEPN domain-containing protein</fullName>
    </recommendedName>
</protein>
<dbReference type="EnsemblMetazoa" id="XM_019996087.1">
    <property type="protein sequence ID" value="XP_019851646.1"/>
    <property type="gene ID" value="LOC100635608"/>
</dbReference>
<feature type="domain" description="HEPN" evidence="2">
    <location>
        <begin position="4121"/>
        <end position="4240"/>
    </location>
</feature>
<dbReference type="NCBIfam" id="NF047352">
    <property type="entry name" value="P_loop_sacsin"/>
    <property type="match status" value="3"/>
</dbReference>
<accession>A0AAN0J4G9</accession>
<proteinExistence type="predicted"/>
<feature type="region of interest" description="Disordered" evidence="1">
    <location>
        <begin position="1"/>
        <end position="31"/>
    </location>
</feature>
<evidence type="ECO:0000256" key="1">
    <source>
        <dbReference type="SAM" id="MobiDB-lite"/>
    </source>
</evidence>
<dbReference type="SMART" id="SM00748">
    <property type="entry name" value="HEPN"/>
    <property type="match status" value="1"/>
</dbReference>
<dbReference type="InterPro" id="IPR036890">
    <property type="entry name" value="HATPase_C_sf"/>
</dbReference>
<dbReference type="InterPro" id="IPR058210">
    <property type="entry name" value="SACS/Nov_dom"/>
</dbReference>
<dbReference type="GeneID" id="100635608"/>
<reference evidence="3" key="2">
    <citation type="submission" date="2024-06" db="UniProtKB">
        <authorList>
            <consortium name="EnsemblMetazoa"/>
        </authorList>
    </citation>
    <scope>IDENTIFICATION</scope>
</reference>
<evidence type="ECO:0000313" key="4">
    <source>
        <dbReference type="Proteomes" id="UP000007879"/>
    </source>
</evidence>